<accession>A0A836H3L9</accession>
<dbReference type="GeneID" id="92517263"/>
<dbReference type="KEGG" id="lmat:92517263"/>
<evidence type="ECO:0000313" key="2">
    <source>
        <dbReference type="EMBL" id="KAG5486256.1"/>
    </source>
</evidence>
<feature type="domain" description="Cytochrome b5 heme-binding" evidence="1">
    <location>
        <begin position="14"/>
        <end position="63"/>
    </location>
</feature>
<protein>
    <recommendedName>
        <fullName evidence="1">Cytochrome b5 heme-binding domain-containing protein</fullName>
    </recommendedName>
</protein>
<dbReference type="AlphaFoldDB" id="A0A836H3L9"/>
<dbReference type="Gene3D" id="3.10.120.10">
    <property type="entry name" value="Cytochrome b5-like heme/steroid binding domain"/>
    <property type="match status" value="1"/>
</dbReference>
<proteinExistence type="predicted"/>
<dbReference type="EMBL" id="JAFEUZ010000007">
    <property type="protein sequence ID" value="KAG5486256.1"/>
    <property type="molecule type" value="Genomic_DNA"/>
</dbReference>
<dbReference type="Proteomes" id="UP000673552">
    <property type="component" value="Chromosome 7"/>
</dbReference>
<gene>
    <name evidence="2" type="ORF">LSCM1_07379</name>
</gene>
<organism evidence="2 3">
    <name type="scientific">Leishmania martiniquensis</name>
    <dbReference type="NCBI Taxonomy" id="1580590"/>
    <lineage>
        <taxon>Eukaryota</taxon>
        <taxon>Discoba</taxon>
        <taxon>Euglenozoa</taxon>
        <taxon>Kinetoplastea</taxon>
        <taxon>Metakinetoplastina</taxon>
        <taxon>Trypanosomatida</taxon>
        <taxon>Trypanosomatidae</taxon>
        <taxon>Leishmaniinae</taxon>
        <taxon>Leishmania</taxon>
    </lineage>
</organism>
<dbReference type="InterPro" id="IPR036400">
    <property type="entry name" value="Cyt_B5-like_heme/steroid_sf"/>
</dbReference>
<dbReference type="RefSeq" id="XP_067181108.1">
    <property type="nucleotide sequence ID" value="XM_067324751.1"/>
</dbReference>
<dbReference type="Pfam" id="PF00173">
    <property type="entry name" value="Cyt-b5"/>
    <property type="match status" value="1"/>
</dbReference>
<keyword evidence="3" id="KW-1185">Reference proteome</keyword>
<name>A0A836H3L9_9TRYP</name>
<dbReference type="SUPFAM" id="SSF55856">
    <property type="entry name" value="Cytochrome b5-like heme/steroid binding domain"/>
    <property type="match status" value="1"/>
</dbReference>
<dbReference type="OrthoDB" id="260519at2759"/>
<sequence>MVSGDVLPQQPNEVLIDGILYDCTNFRHPGGSILKYFLGSGDATETYQQFHFKLPRADKYLKRLPNRPAPPRLHIGAAEQRRLAKLSRDFKALQEACVKEAFSMQTGRTSSTAFRS</sequence>
<reference evidence="2 3" key="1">
    <citation type="submission" date="2021-03" db="EMBL/GenBank/DDBJ databases">
        <title>Leishmania (Mundinia) martiniquensis Genome sequencing and assembly.</title>
        <authorList>
            <person name="Almutairi H."/>
            <person name="Gatherer D."/>
        </authorList>
    </citation>
    <scope>NUCLEOTIDE SEQUENCE [LARGE SCALE GENOMIC DNA]</scope>
    <source>
        <strain evidence="2">LSCM1</strain>
    </source>
</reference>
<dbReference type="InterPro" id="IPR001199">
    <property type="entry name" value="Cyt_B5-like_heme/steroid-bd"/>
</dbReference>
<evidence type="ECO:0000313" key="3">
    <source>
        <dbReference type="Proteomes" id="UP000673552"/>
    </source>
</evidence>
<evidence type="ECO:0000259" key="1">
    <source>
        <dbReference type="Pfam" id="PF00173"/>
    </source>
</evidence>
<comment type="caution">
    <text evidence="2">The sequence shown here is derived from an EMBL/GenBank/DDBJ whole genome shotgun (WGS) entry which is preliminary data.</text>
</comment>